<name>A0A7W5YD66_9ACTN</name>
<evidence type="ECO:0000313" key="2">
    <source>
        <dbReference type="Proteomes" id="UP000579945"/>
    </source>
</evidence>
<dbReference type="RefSeq" id="WP_221242717.1">
    <property type="nucleotide sequence ID" value="NZ_JACIBV010000003.1"/>
</dbReference>
<keyword evidence="2" id="KW-1185">Reference proteome</keyword>
<organism evidence="1 2">
    <name type="scientific">Nonomuraea dietziae</name>
    <dbReference type="NCBI Taxonomy" id="65515"/>
    <lineage>
        <taxon>Bacteria</taxon>
        <taxon>Bacillati</taxon>
        <taxon>Actinomycetota</taxon>
        <taxon>Actinomycetes</taxon>
        <taxon>Streptosporangiales</taxon>
        <taxon>Streptosporangiaceae</taxon>
        <taxon>Nonomuraea</taxon>
    </lineage>
</organism>
<accession>A0A7W5YD66</accession>
<dbReference type="GeneID" id="95395830"/>
<reference evidence="1 2" key="1">
    <citation type="submission" date="2020-08" db="EMBL/GenBank/DDBJ databases">
        <title>Sequencing the genomes of 1000 actinobacteria strains.</title>
        <authorList>
            <person name="Klenk H.-P."/>
        </authorList>
    </citation>
    <scope>NUCLEOTIDE SEQUENCE [LARGE SCALE GENOMIC DNA]</scope>
    <source>
        <strain evidence="1 2">DSM 44320</strain>
    </source>
</reference>
<protein>
    <submittedName>
        <fullName evidence="1">Short-subunit dehydrogenase</fullName>
    </submittedName>
</protein>
<sequence>MSIIPAYSISKAAAFSLTQAQRMLLADQGVTVHAVLADSTDTDMDRDYDIPKASRESVARAIVDGVKNEEEDIFPDSMSQTLAAGWRDSPAKVLERVFTSAPAVELAKS</sequence>
<gene>
    <name evidence="1" type="ORF">FHR33_009876</name>
</gene>
<dbReference type="Proteomes" id="UP000579945">
    <property type="component" value="Unassembled WGS sequence"/>
</dbReference>
<evidence type="ECO:0000313" key="1">
    <source>
        <dbReference type="EMBL" id="MBB3733923.1"/>
    </source>
</evidence>
<dbReference type="EMBL" id="JACIBV010000003">
    <property type="protein sequence ID" value="MBB3733923.1"/>
    <property type="molecule type" value="Genomic_DNA"/>
</dbReference>
<dbReference type="AlphaFoldDB" id="A0A7W5YD66"/>
<dbReference type="SUPFAM" id="SSF51735">
    <property type="entry name" value="NAD(P)-binding Rossmann-fold domains"/>
    <property type="match status" value="1"/>
</dbReference>
<comment type="caution">
    <text evidence="1">The sequence shown here is derived from an EMBL/GenBank/DDBJ whole genome shotgun (WGS) entry which is preliminary data.</text>
</comment>
<dbReference type="Gene3D" id="3.40.50.720">
    <property type="entry name" value="NAD(P)-binding Rossmann-like Domain"/>
    <property type="match status" value="1"/>
</dbReference>
<dbReference type="InterPro" id="IPR036291">
    <property type="entry name" value="NAD(P)-bd_dom_sf"/>
</dbReference>
<proteinExistence type="predicted"/>